<feature type="disulfide bond" evidence="5">
    <location>
        <begin position="37"/>
        <end position="239"/>
    </location>
</feature>
<organism evidence="7 8">
    <name type="scientific">Flemingia macrophylla</name>
    <dbReference type="NCBI Taxonomy" id="520843"/>
    <lineage>
        <taxon>Eukaryota</taxon>
        <taxon>Viridiplantae</taxon>
        <taxon>Streptophyta</taxon>
        <taxon>Embryophyta</taxon>
        <taxon>Tracheophyta</taxon>
        <taxon>Spermatophyta</taxon>
        <taxon>Magnoliopsida</taxon>
        <taxon>eudicotyledons</taxon>
        <taxon>Gunneridae</taxon>
        <taxon>Pentapetalae</taxon>
        <taxon>rosids</taxon>
        <taxon>fabids</taxon>
        <taxon>Fabales</taxon>
        <taxon>Fabaceae</taxon>
        <taxon>Papilionoideae</taxon>
        <taxon>50 kb inversion clade</taxon>
        <taxon>NPAAA clade</taxon>
        <taxon>indigoferoid/millettioid clade</taxon>
        <taxon>Phaseoleae</taxon>
        <taxon>Flemingia</taxon>
    </lineage>
</organism>
<feature type="disulfide bond" evidence="5">
    <location>
        <begin position="189"/>
        <end position="199"/>
    </location>
</feature>
<dbReference type="InterPro" id="IPR001938">
    <property type="entry name" value="Thaumatin"/>
</dbReference>
<dbReference type="PROSITE" id="PS51367">
    <property type="entry name" value="THAUMATIN_2"/>
    <property type="match status" value="1"/>
</dbReference>
<feature type="disulfide bond" evidence="5">
    <location>
        <begin position="160"/>
        <end position="175"/>
    </location>
</feature>
<evidence type="ECO:0000256" key="2">
    <source>
        <dbReference type="ARBA" id="ARBA00010607"/>
    </source>
</evidence>
<feature type="disulfide bond" evidence="5">
    <location>
        <begin position="147"/>
        <end position="229"/>
    </location>
</feature>
<sequence length="315" mass="33848">MANPYIALLKLTSIFIFIASAFEQCGSSKTFTLVNYCKETIWPGITRSDNHSGDGFILKPGQSTEYTAPDGWSGRIWARTGCNFDNSGNGKCQTGGCGSSINCTGPGSPPATSADFSLGELDFYDVSLVDGFNLPIAVKPMNGTGNCSIAGCDGDLRQNCPSELASKENGKVIACRSACDVFDTDEYCCRGTYGKPATCLPSNYSKIFKQVCPVAYSFALDDPTSLITCSKADFAVIFCGSRNQTSCSYKDKKVVCNGSSNSKAYKAIPQSWLILLLFSHGMGPAIAKKREKKGRVRKQPHEPRSVGTFYCLPLG</sequence>
<evidence type="ECO:0000256" key="4">
    <source>
        <dbReference type="ARBA" id="ARBA00023157"/>
    </source>
</evidence>
<name>A0ABD1N4W8_9FABA</name>
<keyword evidence="4 5" id="KW-1015">Disulfide bond</keyword>
<evidence type="ECO:0000256" key="1">
    <source>
        <dbReference type="ARBA" id="ARBA00004613"/>
    </source>
</evidence>
<comment type="caution">
    <text evidence="7">The sequence shown here is derived from an EMBL/GenBank/DDBJ whole genome shotgun (WGS) entry which is preliminary data.</text>
</comment>
<dbReference type="InterPro" id="IPR037176">
    <property type="entry name" value="Osmotin/thaumatin-like_sf"/>
</dbReference>
<dbReference type="GO" id="GO:0005576">
    <property type="term" value="C:extracellular region"/>
    <property type="evidence" value="ECO:0007669"/>
    <property type="project" value="UniProtKB-SubCell"/>
</dbReference>
<dbReference type="EMBL" id="JBGMDY010000002">
    <property type="protein sequence ID" value="KAL2343153.1"/>
    <property type="molecule type" value="Genomic_DNA"/>
</dbReference>
<comment type="similarity">
    <text evidence="2">Belongs to the thaumatin family.</text>
</comment>
<dbReference type="CDD" id="cd09218">
    <property type="entry name" value="TLP-PA"/>
    <property type="match status" value="1"/>
</dbReference>
<dbReference type="PANTHER" id="PTHR31048">
    <property type="entry name" value="OS03G0233200 PROTEIN"/>
    <property type="match status" value="1"/>
</dbReference>
<feature type="disulfide bond" evidence="5">
    <location>
        <begin position="97"/>
        <end position="103"/>
    </location>
</feature>
<feature type="disulfide bond" evidence="5">
    <location>
        <begin position="152"/>
        <end position="212"/>
    </location>
</feature>
<dbReference type="FunFam" id="2.60.110.10:FF:000002">
    <property type="entry name" value="Thaumatin-like protein 1a"/>
    <property type="match status" value="1"/>
</dbReference>
<feature type="disulfide bond" evidence="5">
    <location>
        <begin position="179"/>
        <end position="188"/>
    </location>
</feature>
<comment type="subcellular location">
    <subcellularLocation>
        <location evidence="1">Secreted</location>
    </subcellularLocation>
</comment>
<feature type="signal peptide" evidence="6">
    <location>
        <begin position="1"/>
        <end position="21"/>
    </location>
</feature>
<gene>
    <name evidence="7" type="ORF">Fmac_004438</name>
</gene>
<dbReference type="Pfam" id="PF00314">
    <property type="entry name" value="Thaumatin"/>
    <property type="match status" value="1"/>
</dbReference>
<evidence type="ECO:0000313" key="8">
    <source>
        <dbReference type="Proteomes" id="UP001603857"/>
    </source>
</evidence>
<keyword evidence="8" id="KW-1185">Reference proteome</keyword>
<protein>
    <recommendedName>
        <fullName evidence="9">Thaumatin-like protein</fullName>
    </recommendedName>
</protein>
<evidence type="ECO:0000256" key="5">
    <source>
        <dbReference type="PIRSR" id="PIRSR002703-1"/>
    </source>
</evidence>
<evidence type="ECO:0000256" key="6">
    <source>
        <dbReference type="SAM" id="SignalP"/>
    </source>
</evidence>
<dbReference type="PRINTS" id="PR00347">
    <property type="entry name" value="THAUMATIN"/>
</dbReference>
<accession>A0ABD1N4W8</accession>
<dbReference type="Proteomes" id="UP001603857">
    <property type="component" value="Unassembled WGS sequence"/>
</dbReference>
<evidence type="ECO:0000313" key="7">
    <source>
        <dbReference type="EMBL" id="KAL2343153.1"/>
    </source>
</evidence>
<dbReference type="Gene3D" id="2.60.110.10">
    <property type="entry name" value="Thaumatin"/>
    <property type="match status" value="1"/>
</dbReference>
<proteinExistence type="inferred from homology"/>
<keyword evidence="3" id="KW-0964">Secreted</keyword>
<feature type="disulfide bond" evidence="5">
    <location>
        <begin position="82"/>
        <end position="92"/>
    </location>
</feature>
<evidence type="ECO:0000256" key="3">
    <source>
        <dbReference type="ARBA" id="ARBA00022525"/>
    </source>
</evidence>
<dbReference type="SMART" id="SM00205">
    <property type="entry name" value="THN"/>
    <property type="match status" value="1"/>
</dbReference>
<keyword evidence="6" id="KW-0732">Signal</keyword>
<dbReference type="PIRSF" id="PIRSF002703">
    <property type="entry name" value="Thaumatin"/>
    <property type="match status" value="1"/>
</dbReference>
<reference evidence="7 8" key="1">
    <citation type="submission" date="2024-08" db="EMBL/GenBank/DDBJ databases">
        <title>Insights into the chromosomal genome structure of Flemingia macrophylla.</title>
        <authorList>
            <person name="Ding Y."/>
            <person name="Zhao Y."/>
            <person name="Bi W."/>
            <person name="Wu M."/>
            <person name="Zhao G."/>
            <person name="Gong Y."/>
            <person name="Li W."/>
            <person name="Zhang P."/>
        </authorList>
    </citation>
    <scope>NUCLEOTIDE SEQUENCE [LARGE SCALE GENOMIC DNA]</scope>
    <source>
        <strain evidence="7">DYQJB</strain>
        <tissue evidence="7">Leaf</tissue>
    </source>
</reference>
<dbReference type="SUPFAM" id="SSF49870">
    <property type="entry name" value="Osmotin, thaumatin-like protein"/>
    <property type="match status" value="1"/>
</dbReference>
<dbReference type="AlphaFoldDB" id="A0ABD1N4W8"/>
<feature type="chain" id="PRO_5044879448" description="Thaumatin-like protein" evidence="6">
    <location>
        <begin position="22"/>
        <end position="315"/>
    </location>
</feature>
<evidence type="ECO:0008006" key="9">
    <source>
        <dbReference type="Google" id="ProtNLM"/>
    </source>
</evidence>